<protein>
    <recommendedName>
        <fullName evidence="1">proline--tRNA ligase</fullName>
        <ecNumber evidence="1">6.1.1.15</ecNumber>
    </recommendedName>
</protein>
<gene>
    <name evidence="4" type="ORF">B1B_18205</name>
</gene>
<dbReference type="PANTHER" id="PTHR43382">
    <property type="entry name" value="PROLYL-TRNA SYNTHETASE"/>
    <property type="match status" value="1"/>
</dbReference>
<sequence length="208" mass="22213">MAVHGDAKGVVFPSAIAPHQIVIVPIPAAAGTADPMAMAQGIATRLRQGGRRVHVDATDARPGAKYYLWELRGAPLRLEIGRREAEQGTVSATDRLGRKSTFPLEHVEAEVDRRLADFDRTLTEQATERFRASFAYADTLAELAGSIQIRVVRWCGGEPCGRKIEEAIDGSVLGIPEGPLPLEPRAPGPCIACASTGDGAWALASRPL</sequence>
<dbReference type="Pfam" id="PF03129">
    <property type="entry name" value="HGTP_anticodon"/>
    <property type="match status" value="1"/>
</dbReference>
<dbReference type="SUPFAM" id="SSF52954">
    <property type="entry name" value="Class II aaRS ABD-related"/>
    <property type="match status" value="1"/>
</dbReference>
<comment type="caution">
    <text evidence="4">The sequence shown here is derived from an EMBL/GenBank/DDBJ whole genome shotgun (WGS) entry which is preliminary data.</text>
</comment>
<keyword evidence="4" id="KW-0030">Aminoacyl-tRNA synthetase</keyword>
<evidence type="ECO:0000313" key="4">
    <source>
        <dbReference type="EMBL" id="EQD31297.1"/>
    </source>
</evidence>
<dbReference type="PANTHER" id="PTHR43382:SF2">
    <property type="entry name" value="BIFUNCTIONAL GLUTAMATE_PROLINE--TRNA LIGASE"/>
    <property type="match status" value="1"/>
</dbReference>
<keyword evidence="4" id="KW-0436">Ligase</keyword>
<dbReference type="AlphaFoldDB" id="T0YHH6"/>
<reference evidence="4" key="2">
    <citation type="journal article" date="2014" name="ISME J.">
        <title>Microbial stratification in low pH oxic and suboxic macroscopic growths along an acid mine drainage.</title>
        <authorList>
            <person name="Mendez-Garcia C."/>
            <person name="Mesa V."/>
            <person name="Sprenger R.R."/>
            <person name="Richter M."/>
            <person name="Diez M.S."/>
            <person name="Solano J."/>
            <person name="Bargiela R."/>
            <person name="Golyshina O.V."/>
            <person name="Manteca A."/>
            <person name="Ramos J.L."/>
            <person name="Gallego J.R."/>
            <person name="Llorente I."/>
            <person name="Martins Dos Santos V.A."/>
            <person name="Jensen O.N."/>
            <person name="Pelaez A.I."/>
            <person name="Sanchez J."/>
            <person name="Ferrer M."/>
        </authorList>
    </citation>
    <scope>NUCLEOTIDE SEQUENCE</scope>
</reference>
<dbReference type="Gene3D" id="3.40.50.800">
    <property type="entry name" value="Anticodon-binding domain"/>
    <property type="match status" value="1"/>
</dbReference>
<name>T0YHH6_9ZZZZ</name>
<evidence type="ECO:0000259" key="3">
    <source>
        <dbReference type="Pfam" id="PF03129"/>
    </source>
</evidence>
<evidence type="ECO:0000256" key="1">
    <source>
        <dbReference type="ARBA" id="ARBA00012831"/>
    </source>
</evidence>
<dbReference type="GO" id="GO:0005737">
    <property type="term" value="C:cytoplasm"/>
    <property type="evidence" value="ECO:0007669"/>
    <property type="project" value="InterPro"/>
</dbReference>
<keyword evidence="2" id="KW-0648">Protein biosynthesis</keyword>
<dbReference type="GO" id="GO:0005524">
    <property type="term" value="F:ATP binding"/>
    <property type="evidence" value="ECO:0007669"/>
    <property type="project" value="InterPro"/>
</dbReference>
<dbReference type="EMBL" id="AUZY01012176">
    <property type="protein sequence ID" value="EQD31297.1"/>
    <property type="molecule type" value="Genomic_DNA"/>
</dbReference>
<dbReference type="InterPro" id="IPR004499">
    <property type="entry name" value="Pro-tRNA-ligase_IIa_arc-type"/>
</dbReference>
<dbReference type="GO" id="GO:0017101">
    <property type="term" value="C:aminoacyl-tRNA synthetase multienzyme complex"/>
    <property type="evidence" value="ECO:0007669"/>
    <property type="project" value="TreeGrafter"/>
</dbReference>
<organism evidence="4">
    <name type="scientific">mine drainage metagenome</name>
    <dbReference type="NCBI Taxonomy" id="410659"/>
    <lineage>
        <taxon>unclassified sequences</taxon>
        <taxon>metagenomes</taxon>
        <taxon>ecological metagenomes</taxon>
    </lineage>
</organism>
<dbReference type="InterPro" id="IPR004154">
    <property type="entry name" value="Anticodon-bd"/>
</dbReference>
<dbReference type="InterPro" id="IPR036621">
    <property type="entry name" value="Anticodon-bd_dom_sf"/>
</dbReference>
<dbReference type="Gene3D" id="3.30.110.30">
    <property type="entry name" value="C-terminal domain of ProRS"/>
    <property type="match status" value="1"/>
</dbReference>
<evidence type="ECO:0000256" key="2">
    <source>
        <dbReference type="ARBA" id="ARBA00022917"/>
    </source>
</evidence>
<dbReference type="SUPFAM" id="SSF64586">
    <property type="entry name" value="C-terminal domain of ProRS"/>
    <property type="match status" value="1"/>
</dbReference>
<dbReference type="GO" id="GO:0006433">
    <property type="term" value="P:prolyl-tRNA aminoacylation"/>
    <property type="evidence" value="ECO:0007669"/>
    <property type="project" value="InterPro"/>
</dbReference>
<feature type="domain" description="Anticodon-binding" evidence="3">
    <location>
        <begin position="20"/>
        <end position="111"/>
    </location>
</feature>
<dbReference type="InterPro" id="IPR017449">
    <property type="entry name" value="Pro-tRNA_synth_II"/>
</dbReference>
<accession>T0YHH6</accession>
<dbReference type="EC" id="6.1.1.15" evidence="1"/>
<reference evidence="4" key="1">
    <citation type="submission" date="2013-08" db="EMBL/GenBank/DDBJ databases">
        <authorList>
            <person name="Mendez C."/>
            <person name="Richter M."/>
            <person name="Ferrer M."/>
            <person name="Sanchez J."/>
        </authorList>
    </citation>
    <scope>NUCLEOTIDE SEQUENCE</scope>
</reference>
<proteinExistence type="predicted"/>
<dbReference type="GO" id="GO:0004827">
    <property type="term" value="F:proline-tRNA ligase activity"/>
    <property type="evidence" value="ECO:0007669"/>
    <property type="project" value="UniProtKB-EC"/>
</dbReference>